<dbReference type="Gene3D" id="3.40.50.1820">
    <property type="entry name" value="alpha/beta hydrolase"/>
    <property type="match status" value="1"/>
</dbReference>
<dbReference type="GO" id="GO:0016787">
    <property type="term" value="F:hydrolase activity"/>
    <property type="evidence" value="ECO:0007669"/>
    <property type="project" value="UniProtKB-KW"/>
</dbReference>
<dbReference type="PANTHER" id="PTHR37017">
    <property type="entry name" value="AB HYDROLASE-1 DOMAIN-CONTAINING PROTEIN-RELATED"/>
    <property type="match status" value="1"/>
</dbReference>
<dbReference type="InterPro" id="IPR000073">
    <property type="entry name" value="AB_hydrolase_1"/>
</dbReference>
<gene>
    <name evidence="1" type="ORF">C5E16_01745</name>
</gene>
<dbReference type="RefSeq" id="WP_104236641.1">
    <property type="nucleotide sequence ID" value="NZ_PSXY01000002.1"/>
</dbReference>
<accession>A0A2S5V8J9</accession>
<evidence type="ECO:0000313" key="1">
    <source>
        <dbReference type="EMBL" id="PPF70997.1"/>
    </source>
</evidence>
<name>A0A2S5V8J9_9MICO</name>
<dbReference type="Pfam" id="PF12697">
    <property type="entry name" value="Abhydrolase_6"/>
    <property type="match status" value="1"/>
</dbReference>
<keyword evidence="1" id="KW-0378">Hydrolase</keyword>
<dbReference type="SUPFAM" id="SSF53474">
    <property type="entry name" value="alpha/beta-Hydrolases"/>
    <property type="match status" value="1"/>
</dbReference>
<dbReference type="InterPro" id="IPR052897">
    <property type="entry name" value="Sec-Metab_Biosynth_Hydrolase"/>
</dbReference>
<dbReference type="AlphaFoldDB" id="A0A2S5V8J9"/>
<dbReference type="EMBL" id="PSXY01000002">
    <property type="protein sequence ID" value="PPF70997.1"/>
    <property type="molecule type" value="Genomic_DNA"/>
</dbReference>
<proteinExistence type="predicted"/>
<protein>
    <submittedName>
        <fullName evidence="1">Hydrolase</fullName>
    </submittedName>
</protein>
<organism evidence="1 2">
    <name type="scientific">Clavibacter michiganensis</name>
    <dbReference type="NCBI Taxonomy" id="28447"/>
    <lineage>
        <taxon>Bacteria</taxon>
        <taxon>Bacillati</taxon>
        <taxon>Actinomycetota</taxon>
        <taxon>Actinomycetes</taxon>
        <taxon>Micrococcales</taxon>
        <taxon>Microbacteriaceae</taxon>
        <taxon>Clavibacter</taxon>
    </lineage>
</organism>
<dbReference type="Proteomes" id="UP000239241">
    <property type="component" value="Unassembled WGS sequence"/>
</dbReference>
<dbReference type="PANTHER" id="PTHR37017:SF11">
    <property type="entry name" value="ESTERASE_LIPASE_THIOESTERASE DOMAIN-CONTAINING PROTEIN"/>
    <property type="match status" value="1"/>
</dbReference>
<sequence>MILVHGLYHQPAHMQPLVDALEGCGVIVYTPKLHRGSLAADTDAVQRVFDDCDTAPVVVAHSYGGAVAAGIDGAAAFVFMAAFVPRVGESCAQLGGVDAPVNAWVRPYGTGSTYIPADAARELFYGDCEPEAASHAANLLVPQASGHGRGVVQSAAWERTASHFILCSNDRAMSPVLQLQMAMRCTTSETLDAGHSPYISRPRYIAGVIVGTGVR</sequence>
<comment type="caution">
    <text evidence="1">The sequence shown here is derived from an EMBL/GenBank/DDBJ whole genome shotgun (WGS) entry which is preliminary data.</text>
</comment>
<evidence type="ECO:0000313" key="2">
    <source>
        <dbReference type="Proteomes" id="UP000239241"/>
    </source>
</evidence>
<reference evidence="1 2" key="1">
    <citation type="submission" date="2018-02" db="EMBL/GenBank/DDBJ databases">
        <title>Bacteriophage NCPPB3778 and a type I-E CRISPR drive the evolution of the US Biological Select Agent, Rathayibacter toxicus.</title>
        <authorList>
            <person name="Davis E.W.II."/>
            <person name="Tabima J.F."/>
            <person name="Weisberg A.J."/>
            <person name="Lopes L.D."/>
            <person name="Wiseman M.S."/>
            <person name="Wiseman M.S."/>
            <person name="Pupko T."/>
            <person name="Belcher M.S."/>
            <person name="Sechler A.J."/>
            <person name="Tancos M.A."/>
            <person name="Schroeder B.K."/>
            <person name="Murray T.D."/>
            <person name="Luster D.G."/>
            <person name="Schneider W.L."/>
            <person name="Rogers E."/>
            <person name="Andreote F.D."/>
            <person name="Grunwald N.J."/>
            <person name="Putnam M.L."/>
            <person name="Chang J.H."/>
        </authorList>
    </citation>
    <scope>NUCLEOTIDE SEQUENCE [LARGE SCALE GENOMIC DNA]</scope>
    <source>
        <strain evidence="1 2">AY1B3</strain>
    </source>
</reference>
<dbReference type="InterPro" id="IPR029058">
    <property type="entry name" value="AB_hydrolase_fold"/>
</dbReference>